<proteinExistence type="inferred from homology"/>
<organism evidence="13 14">
    <name type="scientific">Upupa epops</name>
    <name type="common">Eurasian hoopoe</name>
    <dbReference type="NCBI Taxonomy" id="57439"/>
    <lineage>
        <taxon>Eukaryota</taxon>
        <taxon>Metazoa</taxon>
        <taxon>Chordata</taxon>
        <taxon>Craniata</taxon>
        <taxon>Vertebrata</taxon>
        <taxon>Euteleostomi</taxon>
        <taxon>Archelosauria</taxon>
        <taxon>Archosauria</taxon>
        <taxon>Dinosauria</taxon>
        <taxon>Saurischia</taxon>
        <taxon>Theropoda</taxon>
        <taxon>Coelurosauria</taxon>
        <taxon>Aves</taxon>
        <taxon>Neognathae</taxon>
        <taxon>Neoaves</taxon>
        <taxon>Telluraves</taxon>
        <taxon>Coraciimorphae</taxon>
        <taxon>Bucerotiformes</taxon>
        <taxon>Upupidae</taxon>
        <taxon>Upupa</taxon>
    </lineage>
</organism>
<keyword evidence="14" id="KW-1185">Reference proteome</keyword>
<evidence type="ECO:0000313" key="13">
    <source>
        <dbReference type="EMBL" id="NWV01246.1"/>
    </source>
</evidence>
<dbReference type="EMBL" id="VZRI01013670">
    <property type="protein sequence ID" value="NWV01246.1"/>
    <property type="molecule type" value="Genomic_DNA"/>
</dbReference>
<dbReference type="PANTHER" id="PTHR34917:SF1">
    <property type="entry name" value="RBPJ-INTERACTING AND TUBULIN-ASSOCIATED PROTEIN 1"/>
    <property type="match status" value="1"/>
</dbReference>
<feature type="non-terminal residue" evidence="13">
    <location>
        <position position="223"/>
    </location>
</feature>
<feature type="compositionally biased region" description="Basic and acidic residues" evidence="12">
    <location>
        <begin position="100"/>
        <end position="113"/>
    </location>
</feature>
<evidence type="ECO:0000256" key="10">
    <source>
        <dbReference type="ARBA" id="ARBA00024957"/>
    </source>
</evidence>
<protein>
    <recommendedName>
        <fullName evidence="5">RBPJ-interacting and tubulin-associated protein 1</fullName>
    </recommendedName>
    <alternativeName>
        <fullName evidence="11">RBPJ-interacting and tubulin-associated protein</fullName>
    </alternativeName>
</protein>
<evidence type="ECO:0000313" key="14">
    <source>
        <dbReference type="Proteomes" id="UP000544127"/>
    </source>
</evidence>
<feature type="region of interest" description="Disordered" evidence="12">
    <location>
        <begin position="28"/>
        <end position="64"/>
    </location>
</feature>
<evidence type="ECO:0000256" key="5">
    <source>
        <dbReference type="ARBA" id="ARBA00014447"/>
    </source>
</evidence>
<dbReference type="PANTHER" id="PTHR34917">
    <property type="entry name" value="RBPJ-INTERACTING AND TUBULIN-ASSOCIATED PROTEIN 1"/>
    <property type="match status" value="1"/>
</dbReference>
<dbReference type="InterPro" id="IPR031418">
    <property type="entry name" value="RITA1"/>
</dbReference>
<evidence type="ECO:0000256" key="1">
    <source>
        <dbReference type="ARBA" id="ARBA00004123"/>
    </source>
</evidence>
<keyword evidence="7" id="KW-0524">Neurogenesis</keyword>
<evidence type="ECO:0000256" key="2">
    <source>
        <dbReference type="ARBA" id="ARBA00004496"/>
    </source>
</evidence>
<comment type="similarity">
    <text evidence="3">Belongs to the RITA family.</text>
</comment>
<dbReference type="GO" id="GO:0007399">
    <property type="term" value="P:nervous system development"/>
    <property type="evidence" value="ECO:0007669"/>
    <property type="project" value="UniProtKB-KW"/>
</dbReference>
<evidence type="ECO:0000256" key="8">
    <source>
        <dbReference type="ARBA" id="ARBA00022976"/>
    </source>
</evidence>
<keyword evidence="8" id="KW-0914">Notch signaling pathway</keyword>
<gene>
    <name evidence="13" type="primary">Rita1</name>
    <name evidence="13" type="ORF">UPUEPO_R15096</name>
</gene>
<feature type="compositionally biased region" description="Polar residues" evidence="12">
    <location>
        <begin position="128"/>
        <end position="145"/>
    </location>
</feature>
<name>A0A7K6BFY2_UPUEP</name>
<reference evidence="13 14" key="1">
    <citation type="submission" date="2019-09" db="EMBL/GenBank/DDBJ databases">
        <title>Bird 10,000 Genomes (B10K) Project - Family phase.</title>
        <authorList>
            <person name="Zhang G."/>
        </authorList>
    </citation>
    <scope>NUCLEOTIDE SEQUENCE [LARGE SCALE GENOMIC DNA]</scope>
    <source>
        <strain evidence="13">B10K-DU-012-37</strain>
    </source>
</reference>
<comment type="caution">
    <text evidence="13">The sequence shown here is derived from an EMBL/GenBank/DDBJ whole genome shotgun (WGS) entry which is preliminary data.</text>
</comment>
<comment type="subcellular location">
    <subcellularLocation>
        <location evidence="2">Cytoplasm</location>
    </subcellularLocation>
    <subcellularLocation>
        <location evidence="1">Nucleus</location>
    </subcellularLocation>
</comment>
<evidence type="ECO:0000256" key="3">
    <source>
        <dbReference type="ARBA" id="ARBA00010906"/>
    </source>
</evidence>
<feature type="compositionally biased region" description="Low complexity" evidence="12">
    <location>
        <begin position="42"/>
        <end position="56"/>
    </location>
</feature>
<feature type="region of interest" description="Disordered" evidence="12">
    <location>
        <begin position="90"/>
        <end position="223"/>
    </location>
</feature>
<dbReference type="OrthoDB" id="10061257at2759"/>
<dbReference type="GO" id="GO:0015631">
    <property type="term" value="F:tubulin binding"/>
    <property type="evidence" value="ECO:0007669"/>
    <property type="project" value="InterPro"/>
</dbReference>
<comment type="subunit">
    <text evidence="4">Interacts with RBPJ/RBPSUH.</text>
</comment>
<dbReference type="GO" id="GO:0007219">
    <property type="term" value="P:Notch signaling pathway"/>
    <property type="evidence" value="ECO:0007669"/>
    <property type="project" value="UniProtKB-KW"/>
</dbReference>
<dbReference type="Proteomes" id="UP000544127">
    <property type="component" value="Unassembled WGS sequence"/>
</dbReference>
<evidence type="ECO:0000256" key="6">
    <source>
        <dbReference type="ARBA" id="ARBA00022490"/>
    </source>
</evidence>
<dbReference type="GO" id="GO:0005634">
    <property type="term" value="C:nucleus"/>
    <property type="evidence" value="ECO:0007669"/>
    <property type="project" value="UniProtKB-SubCell"/>
</dbReference>
<evidence type="ECO:0000256" key="12">
    <source>
        <dbReference type="SAM" id="MobiDB-lite"/>
    </source>
</evidence>
<dbReference type="GO" id="GO:0045746">
    <property type="term" value="P:negative regulation of Notch signaling pathway"/>
    <property type="evidence" value="ECO:0007669"/>
    <property type="project" value="TreeGrafter"/>
</dbReference>
<evidence type="ECO:0000256" key="11">
    <source>
        <dbReference type="ARBA" id="ARBA00031318"/>
    </source>
</evidence>
<accession>A0A7K6BFY2</accession>
<feature type="non-terminal residue" evidence="13">
    <location>
        <position position="1"/>
    </location>
</feature>
<keyword evidence="6" id="KW-0963">Cytoplasm</keyword>
<dbReference type="GO" id="GO:0051168">
    <property type="term" value="P:nuclear export"/>
    <property type="evidence" value="ECO:0007669"/>
    <property type="project" value="InterPro"/>
</dbReference>
<comment type="function">
    <text evidence="10">Tubulin-binding protein that acts as a negative regulator of Notch signaling pathway. Shuttles between the cytoplasm and the nucleus and mediates the nuclear export of RBPJ/RBPSUH, thereby preventing the interaction between RBPJ/RBPSUH and NICD product of Notch proteins (Notch intracellular domain), leading to down-regulate Notch-mediated transcription. May play a role in neurogenesis.</text>
</comment>
<dbReference type="AlphaFoldDB" id="A0A7K6BFY2"/>
<evidence type="ECO:0000256" key="9">
    <source>
        <dbReference type="ARBA" id="ARBA00023242"/>
    </source>
</evidence>
<dbReference type="Pfam" id="PF17066">
    <property type="entry name" value="RITA"/>
    <property type="match status" value="1"/>
</dbReference>
<feature type="compositionally biased region" description="Polar residues" evidence="12">
    <location>
        <begin position="152"/>
        <end position="163"/>
    </location>
</feature>
<keyword evidence="9" id="KW-0539">Nucleus</keyword>
<sequence>APVPQAGQGRTVGVRRARASFVEESLFGSPARTQPVPPGFDPPWVAAAAAPGSGPRPEGKCRLRSSAPSFCDETLFGARPRCPDVARLQSLLWSPPPAPRARETSLRTLHPRDAAPPAAAGSQRGRKGNSSPWQPPDNDSCSQGWSAPGRGRSQSLSLLNIPSGSLHPAANASRAERSKALRPLTAPATPRGPVMRGRSESVSGPRARSFMAVGGCKPRPPWK</sequence>
<evidence type="ECO:0000256" key="7">
    <source>
        <dbReference type="ARBA" id="ARBA00022902"/>
    </source>
</evidence>
<evidence type="ECO:0000256" key="4">
    <source>
        <dbReference type="ARBA" id="ARBA00011667"/>
    </source>
</evidence>
<dbReference type="GO" id="GO:0005737">
    <property type="term" value="C:cytoplasm"/>
    <property type="evidence" value="ECO:0007669"/>
    <property type="project" value="UniProtKB-SubCell"/>
</dbReference>